<dbReference type="Gene3D" id="1.20.140.30">
    <property type="entry name" value="MOB kinase activator"/>
    <property type="match status" value="1"/>
</dbReference>
<keyword evidence="5" id="KW-1185">Reference proteome</keyword>
<evidence type="ECO:0000313" key="4">
    <source>
        <dbReference type="EMBL" id="KOX70038.1"/>
    </source>
</evidence>
<dbReference type="Proteomes" id="UP000053105">
    <property type="component" value="Unassembled WGS sequence"/>
</dbReference>
<dbReference type="InterPro" id="IPR036928">
    <property type="entry name" value="AS_sf"/>
</dbReference>
<keyword evidence="4" id="KW-0378">Hydrolase</keyword>
<dbReference type="GO" id="GO:0016787">
    <property type="term" value="F:hydrolase activity"/>
    <property type="evidence" value="ECO:0007669"/>
    <property type="project" value="UniProtKB-KW"/>
</dbReference>
<feature type="binding site" evidence="1">
    <location>
        <position position="107"/>
    </location>
    <ligand>
        <name>Zn(2+)</name>
        <dbReference type="ChEBI" id="CHEBI:29105"/>
    </ligand>
</feature>
<dbReference type="EMBL" id="KQ435878">
    <property type="protein sequence ID" value="KOX70038.1"/>
    <property type="molecule type" value="Genomic_DNA"/>
</dbReference>
<dbReference type="Gene3D" id="3.90.1300.10">
    <property type="entry name" value="Amidase signature (AS) domain"/>
    <property type="match status" value="1"/>
</dbReference>
<dbReference type="InterPro" id="IPR023631">
    <property type="entry name" value="Amidase_dom"/>
</dbReference>
<keyword evidence="1" id="KW-0862">Zinc</keyword>
<dbReference type="SMART" id="SM01388">
    <property type="entry name" value="Mob1_phocein"/>
    <property type="match status" value="1"/>
</dbReference>
<feature type="signal peptide" evidence="2">
    <location>
        <begin position="1"/>
        <end position="21"/>
    </location>
</feature>
<protein>
    <submittedName>
        <fullName evidence="4">Fatty-acid amide hydrolase 2</fullName>
    </submittedName>
</protein>
<dbReference type="STRING" id="166423.A0A0N0BD83"/>
<dbReference type="Pfam" id="PF01425">
    <property type="entry name" value="Amidase"/>
    <property type="match status" value="1"/>
</dbReference>
<reference evidence="4 5" key="1">
    <citation type="submission" date="2015-07" db="EMBL/GenBank/DDBJ databases">
        <title>The genome of Melipona quadrifasciata.</title>
        <authorList>
            <person name="Pan H."/>
            <person name="Kapheim K."/>
        </authorList>
    </citation>
    <scope>NUCLEOTIDE SEQUENCE [LARGE SCALE GENOMIC DNA]</scope>
    <source>
        <strain evidence="4">0111107301</strain>
        <tissue evidence="4">Whole body</tissue>
    </source>
</reference>
<dbReference type="OrthoDB" id="6428749at2759"/>
<gene>
    <name evidence="4" type="ORF">WN51_04555</name>
</gene>
<feature type="domain" description="Amidase" evidence="3">
    <location>
        <begin position="264"/>
        <end position="679"/>
    </location>
</feature>
<evidence type="ECO:0000313" key="5">
    <source>
        <dbReference type="Proteomes" id="UP000053105"/>
    </source>
</evidence>
<dbReference type="InterPro" id="IPR005301">
    <property type="entry name" value="MOB_kinase_act_fam"/>
</dbReference>
<dbReference type="InterPro" id="IPR036703">
    <property type="entry name" value="MOB_kinase_act_sf"/>
</dbReference>
<evidence type="ECO:0000256" key="2">
    <source>
        <dbReference type="SAM" id="SignalP"/>
    </source>
</evidence>
<keyword evidence="1" id="KW-0479">Metal-binding</keyword>
<feature type="binding site" evidence="1">
    <location>
        <position position="112"/>
    </location>
    <ligand>
        <name>Zn(2+)</name>
        <dbReference type="ChEBI" id="CHEBI:29105"/>
    </ligand>
</feature>
<feature type="chain" id="PRO_5005844769" evidence="2">
    <location>
        <begin position="22"/>
        <end position="722"/>
    </location>
</feature>
<dbReference type="GO" id="GO:0012505">
    <property type="term" value="C:endomembrane system"/>
    <property type="evidence" value="ECO:0007669"/>
    <property type="project" value="TreeGrafter"/>
</dbReference>
<dbReference type="Pfam" id="PF03637">
    <property type="entry name" value="Mob1_phocein"/>
    <property type="match status" value="1"/>
</dbReference>
<keyword evidence="2" id="KW-0732">Signal</keyword>
<evidence type="ECO:0000259" key="3">
    <source>
        <dbReference type="Pfam" id="PF01425"/>
    </source>
</evidence>
<accession>A0A0N0BD83</accession>
<name>A0A0N0BD83_9HYME</name>
<dbReference type="SUPFAM" id="SSF101152">
    <property type="entry name" value="Mob1/phocein"/>
    <property type="match status" value="1"/>
</dbReference>
<dbReference type="SUPFAM" id="SSF75304">
    <property type="entry name" value="Amidase signature (AS) enzymes"/>
    <property type="match status" value="1"/>
</dbReference>
<evidence type="ECO:0000256" key="1">
    <source>
        <dbReference type="PIRSR" id="PIRSR605301-1"/>
    </source>
</evidence>
<proteinExistence type="predicted"/>
<dbReference type="PANTHER" id="PTHR43372:SF2">
    <property type="entry name" value="IP13792P"/>
    <property type="match status" value="1"/>
</dbReference>
<dbReference type="InterPro" id="IPR052739">
    <property type="entry name" value="FAAH2"/>
</dbReference>
<dbReference type="AlphaFoldDB" id="A0A0N0BD83"/>
<organism evidence="4 5">
    <name type="scientific">Melipona quadrifasciata</name>
    <dbReference type="NCBI Taxonomy" id="166423"/>
    <lineage>
        <taxon>Eukaryota</taxon>
        <taxon>Metazoa</taxon>
        <taxon>Ecdysozoa</taxon>
        <taxon>Arthropoda</taxon>
        <taxon>Hexapoda</taxon>
        <taxon>Insecta</taxon>
        <taxon>Pterygota</taxon>
        <taxon>Neoptera</taxon>
        <taxon>Endopterygota</taxon>
        <taxon>Hymenoptera</taxon>
        <taxon>Apocrita</taxon>
        <taxon>Aculeata</taxon>
        <taxon>Apoidea</taxon>
        <taxon>Anthophila</taxon>
        <taxon>Apidae</taxon>
        <taxon>Melipona</taxon>
    </lineage>
</organism>
<sequence length="722" mass="80930">MPISQFVASALSIVLLTRKIAFFLPTFTSHVITGSRSSKTFKPKKNIPEGTHQYDLMKHAAATLGSGNLRLAVMLPEGEDLNEWVAVNTVDFFNQINMLFGTITEFCTEESCPIMSAGPKYEYHWADGHTVKKPIKCSAPKYIDYLMTWVQDQLDDETLFPSKIDTIIRLYCCLYMIIYTTKVDRNLSKYNIKTEYVEHMTKNILSLDPGFTKELSLNNSTLYRRISNIASEFTKAFGLDLFNDSQSQIKQCVLFHKYDISSEEVVRAYVERCIAVNPVLNAIVDQRYDKAIEEAQEVDEFLASTPITEEELAHKKPLFGVPITVKESFAVKGMSHSAGVKKNISRKATQDAEAVSLLRNAGAIVTVVSNTPELCLHYNTTNYVTGTTWNSYDTNKTCSGSSGGEGALISSAASIAGVASDLAGSARIPALFCGVFGHKTTPGIIPRGGHIPDFKSSLEFTTCTMVRYAEDLSLMLKNMCQSEKVRKNLEQKVSLKEIRYFYLDHCCPITNSLNEDIKQAINKLKIHIEETYNLKVEKARLPNMQFTFAMFMVLLEIKFDLPGEIDQITMSTLVFVMLRWISRKLFKSCHYVYAKKDALKKEFEAGLELLDDNGVLIFPTFVSPALYPGESYMNICNIIYLVIANVLALPSTHCPMGINKAGLPVGLQIMANTNNDHLTIAVAEEIERAFGGWQPPPMNPTNQHAFDHICFQHNFTLISNIE</sequence>
<dbReference type="PANTHER" id="PTHR43372">
    <property type="entry name" value="FATTY-ACID AMIDE HYDROLASE"/>
    <property type="match status" value="1"/>
</dbReference>